<accession>A0A2D0IME3</accession>
<gene>
    <name evidence="2" type="ORF">BDE27_0318</name>
    <name evidence="1" type="ORF">Xehl_03228</name>
</gene>
<evidence type="ECO:0000313" key="3">
    <source>
        <dbReference type="Proteomes" id="UP000225605"/>
    </source>
</evidence>
<dbReference type="Proteomes" id="UP000283568">
    <property type="component" value="Unassembled WGS sequence"/>
</dbReference>
<reference evidence="1 3" key="1">
    <citation type="journal article" date="2017" name="Nat. Microbiol.">
        <title>Natural product diversity associated with the nematode symbionts Photorhabdus and Xenorhabdus.</title>
        <authorList>
            <person name="Tobias N.J."/>
            <person name="Wolff H."/>
            <person name="Djahanschiri B."/>
            <person name="Grundmann F."/>
            <person name="Kronenwerth M."/>
            <person name="Shi Y.M."/>
            <person name="Simonyi S."/>
            <person name="Grun P."/>
            <person name="Shapiro-Ilan D."/>
            <person name="Pidot S.J."/>
            <person name="Stinear T.P."/>
            <person name="Ebersberger I."/>
            <person name="Bode H.B."/>
        </authorList>
    </citation>
    <scope>NUCLEOTIDE SEQUENCE [LARGE SCALE GENOMIC DNA]</scope>
    <source>
        <strain evidence="1 3">DSM 16337</strain>
    </source>
</reference>
<dbReference type="RefSeq" id="WP_099133221.1">
    <property type="nucleotide sequence ID" value="NZ_CAWNOJ010000029.1"/>
</dbReference>
<comment type="caution">
    <text evidence="1">The sequence shown here is derived from an EMBL/GenBank/DDBJ whole genome shotgun (WGS) entry which is preliminary data.</text>
</comment>
<protein>
    <submittedName>
        <fullName evidence="1">Uncharacterized protein</fullName>
    </submittedName>
</protein>
<keyword evidence="4" id="KW-1185">Reference proteome</keyword>
<evidence type="ECO:0000313" key="4">
    <source>
        <dbReference type="Proteomes" id="UP000283568"/>
    </source>
</evidence>
<dbReference type="Proteomes" id="UP000225605">
    <property type="component" value="Unassembled WGS sequence"/>
</dbReference>
<dbReference type="EMBL" id="RAQI01000001">
    <property type="protein sequence ID" value="RKE92662.1"/>
    <property type="molecule type" value="Genomic_DNA"/>
</dbReference>
<reference evidence="2 4" key="2">
    <citation type="submission" date="2018-09" db="EMBL/GenBank/DDBJ databases">
        <title>Genomic Encyclopedia of Archaeal and Bacterial Type Strains, Phase II (KMG-II): from individual species to whole genera.</title>
        <authorList>
            <person name="Goeker M."/>
        </authorList>
    </citation>
    <scope>NUCLEOTIDE SEQUENCE [LARGE SCALE GENOMIC DNA]</scope>
    <source>
        <strain evidence="2 4">DSM 16337</strain>
    </source>
</reference>
<dbReference type="OrthoDB" id="6465670at2"/>
<evidence type="ECO:0000313" key="2">
    <source>
        <dbReference type="EMBL" id="RKE92662.1"/>
    </source>
</evidence>
<sequence length="68" mass="8129">MKLEKGKIYDVLHEEWMEHNRAEYHSTRYRESDNEPLHDMIIRMVDGNLDMGSFFTKEVVGLSKTQEI</sequence>
<organism evidence="1 3">
    <name type="scientific">Xenorhabdus ehlersii</name>
    <dbReference type="NCBI Taxonomy" id="290111"/>
    <lineage>
        <taxon>Bacteria</taxon>
        <taxon>Pseudomonadati</taxon>
        <taxon>Pseudomonadota</taxon>
        <taxon>Gammaproteobacteria</taxon>
        <taxon>Enterobacterales</taxon>
        <taxon>Morganellaceae</taxon>
        <taxon>Xenorhabdus</taxon>
    </lineage>
</organism>
<proteinExistence type="predicted"/>
<dbReference type="AlphaFoldDB" id="A0A2D0IME3"/>
<name>A0A2D0IME3_9GAMM</name>
<dbReference type="EMBL" id="NIBT01000018">
    <property type="protein sequence ID" value="PHM22994.1"/>
    <property type="molecule type" value="Genomic_DNA"/>
</dbReference>
<evidence type="ECO:0000313" key="1">
    <source>
        <dbReference type="EMBL" id="PHM22994.1"/>
    </source>
</evidence>